<protein>
    <recommendedName>
        <fullName evidence="2">Peptidase C14 caspase domain-containing protein</fullName>
    </recommendedName>
</protein>
<accession>A0A3S2VXC8</accession>
<dbReference type="SUPFAM" id="SSF52129">
    <property type="entry name" value="Caspase-like"/>
    <property type="match status" value="1"/>
</dbReference>
<dbReference type="GO" id="GO:0006508">
    <property type="term" value="P:proteolysis"/>
    <property type="evidence" value="ECO:0007669"/>
    <property type="project" value="InterPro"/>
</dbReference>
<dbReference type="OrthoDB" id="574237at2"/>
<feature type="domain" description="Peptidase C14 caspase" evidence="2">
    <location>
        <begin position="21"/>
        <end position="244"/>
    </location>
</feature>
<organism evidence="3 4">
    <name type="scientific">Rubrivivax albus</name>
    <dbReference type="NCBI Taxonomy" id="2499835"/>
    <lineage>
        <taxon>Bacteria</taxon>
        <taxon>Pseudomonadati</taxon>
        <taxon>Pseudomonadota</taxon>
        <taxon>Betaproteobacteria</taxon>
        <taxon>Burkholderiales</taxon>
        <taxon>Sphaerotilaceae</taxon>
        <taxon>Rubrivivax</taxon>
    </lineage>
</organism>
<feature type="region of interest" description="Disordered" evidence="1">
    <location>
        <begin position="181"/>
        <end position="205"/>
    </location>
</feature>
<keyword evidence="4" id="KW-1185">Reference proteome</keyword>
<dbReference type="PANTHER" id="PTHR22576:SF37">
    <property type="entry name" value="MUCOSA-ASSOCIATED LYMPHOID TISSUE LYMPHOMA TRANSLOCATION PROTEIN 1"/>
    <property type="match status" value="1"/>
</dbReference>
<dbReference type="InterPro" id="IPR029030">
    <property type="entry name" value="Caspase-like_dom_sf"/>
</dbReference>
<feature type="compositionally biased region" description="Low complexity" evidence="1">
    <location>
        <begin position="289"/>
        <end position="310"/>
    </location>
</feature>
<dbReference type="InterPro" id="IPR011600">
    <property type="entry name" value="Pept_C14_caspase"/>
</dbReference>
<evidence type="ECO:0000313" key="4">
    <source>
        <dbReference type="Proteomes" id="UP000288178"/>
    </source>
</evidence>
<evidence type="ECO:0000313" key="3">
    <source>
        <dbReference type="EMBL" id="RVT51690.1"/>
    </source>
</evidence>
<dbReference type="RefSeq" id="WP_128198691.1">
    <property type="nucleotide sequence ID" value="NZ_SACT01000003.1"/>
</dbReference>
<evidence type="ECO:0000256" key="1">
    <source>
        <dbReference type="SAM" id="MobiDB-lite"/>
    </source>
</evidence>
<sequence length="658" mass="68287">MLPVAPEVKAATQLLGLGRQRLALVVGLSKVGDVDLPAVRRDAAAVAESLRRNGYLVMARPDLSADDLRRSLAEFRQRLDPAGAGLIYIAGAGARLDGRSWLVTRSLPAGDAAPDAAALKAASLPLDELVLALQITPASLRLLVVDAATPLPRLPADWQGLATPTLPDGVMALLSAQPGQTLPRWQPPALPSPPPQDPRETTGSPFGTAFVHALLSAGRTGPQVLLETRRLTLDATGQAVNPWLGGRTDERDELGAPTIPIAQWPESVARRAMAVVGGQALEALRRSARPAQAPAPEVATPAPGTAPVAAGPAVAAGTALATAAVGAAQAGAAAVAQAEAAKVAAAQTVATQAAGAAVSAVVAAARALDSADSTGQAAPPAAGRKTPTLGDQREAVEGPASPAGSRPAQATAPAAPAGQTAPPTPPAPPAQPAPPPAAATPAPPSTPAPGPRTPAAPAAPVLNPYGYAAGDSFTYRRIDEWKGESVGLVMQVIETLQTAGDLAAREGDDAQTLDPQGRVRSRSGPAGSATFTPVEEFWWAKPKAGESRDVAFNEVFENRDGRGERRWEGEVEVGKPTRLTTSAGTFDVLPMEGSGWVREWRTPQRTRRDIKWWRTVWYSPELGHPVAIDILERDAGSRMLRKERLELVHMNTSRSVPR</sequence>
<dbReference type="Pfam" id="PF00656">
    <property type="entry name" value="Peptidase_C14"/>
    <property type="match status" value="1"/>
</dbReference>
<dbReference type="Proteomes" id="UP000288178">
    <property type="component" value="Unassembled WGS sequence"/>
</dbReference>
<comment type="caution">
    <text evidence="3">The sequence shown here is derived from an EMBL/GenBank/DDBJ whole genome shotgun (WGS) entry which is preliminary data.</text>
</comment>
<feature type="region of interest" description="Disordered" evidence="1">
    <location>
        <begin position="371"/>
        <end position="461"/>
    </location>
</feature>
<reference evidence="3 4" key="1">
    <citation type="submission" date="2019-01" db="EMBL/GenBank/DDBJ databases">
        <authorList>
            <person name="Chen W.-M."/>
        </authorList>
    </citation>
    <scope>NUCLEOTIDE SEQUENCE [LARGE SCALE GENOMIC DNA]</scope>
    <source>
        <strain evidence="3 4">ICH-3</strain>
    </source>
</reference>
<dbReference type="InterPro" id="IPR052039">
    <property type="entry name" value="Caspase-related_regulators"/>
</dbReference>
<feature type="compositionally biased region" description="Low complexity" evidence="1">
    <location>
        <begin position="403"/>
        <end position="421"/>
    </location>
</feature>
<dbReference type="EMBL" id="SACT01000003">
    <property type="protein sequence ID" value="RVT51690.1"/>
    <property type="molecule type" value="Genomic_DNA"/>
</dbReference>
<feature type="compositionally biased region" description="Pro residues" evidence="1">
    <location>
        <begin position="185"/>
        <end position="196"/>
    </location>
</feature>
<feature type="compositionally biased region" description="Pro residues" evidence="1">
    <location>
        <begin position="422"/>
        <end position="454"/>
    </location>
</feature>
<feature type="region of interest" description="Disordered" evidence="1">
    <location>
        <begin position="287"/>
        <end position="310"/>
    </location>
</feature>
<dbReference type="Gene3D" id="3.40.50.1460">
    <property type="match status" value="1"/>
</dbReference>
<dbReference type="PANTHER" id="PTHR22576">
    <property type="entry name" value="MUCOSA ASSOCIATED LYMPHOID TISSUE LYMPHOMA TRANSLOCATION PROTEIN 1/PARACASPASE"/>
    <property type="match status" value="1"/>
</dbReference>
<dbReference type="GO" id="GO:0004197">
    <property type="term" value="F:cysteine-type endopeptidase activity"/>
    <property type="evidence" value="ECO:0007669"/>
    <property type="project" value="InterPro"/>
</dbReference>
<name>A0A3S2VXC8_9BURK</name>
<evidence type="ECO:0000259" key="2">
    <source>
        <dbReference type="Pfam" id="PF00656"/>
    </source>
</evidence>
<dbReference type="AlphaFoldDB" id="A0A3S2VXC8"/>
<proteinExistence type="predicted"/>
<feature type="region of interest" description="Disordered" evidence="1">
    <location>
        <begin position="507"/>
        <end position="528"/>
    </location>
</feature>
<gene>
    <name evidence="3" type="ORF">ENE75_12835</name>
</gene>